<dbReference type="AlphaFoldDB" id="I2FP66"/>
<sequence length="195" mass="21592">MCVENNGKYMEVLLCEESKHDQGGKKGLREVRMLQRQGNGWRGSKMMWISRRGRVRLTRGTRQGKRQQGIKPSCPAVDIAWTCCRSQWLAANLLVGSSTRVVSRRLSLLLLAICCLPEKDLAIQMEYLEVKAEKLFEDCVLVHEAATLSWVLPSTSLSLSSVPTAFTAAPESVQKGRVGSSVSLGASRCCLCDVF</sequence>
<dbReference type="HOGENOM" id="CLU_1397274_0_0_1"/>
<dbReference type="Proteomes" id="UP000006174">
    <property type="component" value="Unassembled WGS sequence"/>
</dbReference>
<dbReference type="EMBL" id="CAGI01000136">
    <property type="protein sequence ID" value="CCF48709.1"/>
    <property type="molecule type" value="Genomic_DNA"/>
</dbReference>
<accession>I2FP66</accession>
<comment type="caution">
    <text evidence="1">The sequence shown here is derived from an EMBL/GenBank/DDBJ whole genome shotgun (WGS) entry which is preliminary data.</text>
</comment>
<gene>
    <name evidence="1" type="ORF">UHOR_13271</name>
</gene>
<evidence type="ECO:0000313" key="1">
    <source>
        <dbReference type="EMBL" id="CCF48709.1"/>
    </source>
</evidence>
<keyword evidence="2" id="KW-1185">Reference proteome</keyword>
<reference evidence="1 2" key="1">
    <citation type="journal article" date="2012" name="Plant Cell">
        <title>Genome comparison of barley and maize smut fungi reveals targeted loss of RNA silencing components and species-specific presence of transposable elements.</title>
        <authorList>
            <person name="Laurie J.D."/>
            <person name="Ali S."/>
            <person name="Linning R."/>
            <person name="Mannhaupt G."/>
            <person name="Wong P."/>
            <person name="Gueldener U."/>
            <person name="Muensterkoetter M."/>
            <person name="Moore R."/>
            <person name="Kahmann R."/>
            <person name="Bakkeren G."/>
            <person name="Schirawski J."/>
        </authorList>
    </citation>
    <scope>NUCLEOTIDE SEQUENCE [LARGE SCALE GENOMIC DNA]</scope>
    <source>
        <strain evidence="2">Uh4875-4</strain>
    </source>
</reference>
<organism evidence="1 2">
    <name type="scientific">Ustilago hordei</name>
    <name type="common">Barley covered smut fungus</name>
    <dbReference type="NCBI Taxonomy" id="120017"/>
    <lineage>
        <taxon>Eukaryota</taxon>
        <taxon>Fungi</taxon>
        <taxon>Dikarya</taxon>
        <taxon>Basidiomycota</taxon>
        <taxon>Ustilaginomycotina</taxon>
        <taxon>Ustilaginomycetes</taxon>
        <taxon>Ustilaginales</taxon>
        <taxon>Ustilaginaceae</taxon>
        <taxon>Ustilago</taxon>
    </lineage>
</organism>
<protein>
    <submittedName>
        <fullName evidence="1">Uncharacterized protein</fullName>
    </submittedName>
</protein>
<name>I2FP66_USTHO</name>
<proteinExistence type="predicted"/>
<evidence type="ECO:0000313" key="2">
    <source>
        <dbReference type="Proteomes" id="UP000006174"/>
    </source>
</evidence>